<accession>A0A1R1X988</accession>
<reference evidence="2" key="1">
    <citation type="submission" date="2017-01" db="EMBL/GenBank/DDBJ databases">
        <authorList>
            <person name="Wang Y."/>
            <person name="White M."/>
            <person name="Kvist S."/>
            <person name="Moncalvo J.-M."/>
        </authorList>
    </citation>
    <scope>NUCLEOTIDE SEQUENCE [LARGE SCALE GENOMIC DNA]</scope>
    <source>
        <strain evidence="2">ID-206-W2</strain>
    </source>
</reference>
<evidence type="ECO:0000313" key="1">
    <source>
        <dbReference type="EMBL" id="OMJ11207.1"/>
    </source>
</evidence>
<comment type="caution">
    <text evidence="1">The sequence shown here is derived from an EMBL/GenBank/DDBJ whole genome shotgun (WGS) entry which is preliminary data.</text>
</comment>
<name>A0A1R1X988_9FUNG</name>
<proteinExistence type="predicted"/>
<protein>
    <submittedName>
        <fullName evidence="1">Uncharacterized protein</fullName>
    </submittedName>
</protein>
<dbReference type="EMBL" id="LSSM01006210">
    <property type="protein sequence ID" value="OMJ11207.1"/>
    <property type="molecule type" value="Genomic_DNA"/>
</dbReference>
<organism evidence="1 2">
    <name type="scientific">Smittium culicis</name>
    <dbReference type="NCBI Taxonomy" id="133412"/>
    <lineage>
        <taxon>Eukaryota</taxon>
        <taxon>Fungi</taxon>
        <taxon>Fungi incertae sedis</taxon>
        <taxon>Zoopagomycota</taxon>
        <taxon>Kickxellomycotina</taxon>
        <taxon>Harpellomycetes</taxon>
        <taxon>Harpellales</taxon>
        <taxon>Legeriomycetaceae</taxon>
        <taxon>Smittium</taxon>
    </lineage>
</organism>
<evidence type="ECO:0000313" key="2">
    <source>
        <dbReference type="Proteomes" id="UP000187429"/>
    </source>
</evidence>
<dbReference type="AlphaFoldDB" id="A0A1R1X988"/>
<sequence>MSWRPSLGVGEITVWPAATFWQYIFVHLELPVTQVDFLALTGLFMRSEIHVLDASHLIKARSWTVLVWKNTEVIPSSSRIRSMAALFPTLETSRVAWSITVCICSRYIPLAIYDIAQVGVVVSSSGGLQLQCHFDYIITIDGHDRALGCIQCHFPSV</sequence>
<dbReference type="Proteomes" id="UP000187429">
    <property type="component" value="Unassembled WGS sequence"/>
</dbReference>
<gene>
    <name evidence="1" type="ORF">AYI69_g9919</name>
</gene>
<keyword evidence="2" id="KW-1185">Reference proteome</keyword>